<evidence type="ECO:0000313" key="2">
    <source>
        <dbReference type="EMBL" id="GGD04176.1"/>
    </source>
</evidence>
<dbReference type="EMBL" id="BMGH01000001">
    <property type="protein sequence ID" value="GGD04176.1"/>
    <property type="molecule type" value="Genomic_DNA"/>
</dbReference>
<proteinExistence type="predicted"/>
<reference evidence="2" key="1">
    <citation type="journal article" date="2014" name="Int. J. Syst. Evol. Microbiol.">
        <title>Complete genome sequence of Corynebacterium casei LMG S-19264T (=DSM 44701T), isolated from a smear-ripened cheese.</title>
        <authorList>
            <consortium name="US DOE Joint Genome Institute (JGI-PGF)"/>
            <person name="Walter F."/>
            <person name="Albersmeier A."/>
            <person name="Kalinowski J."/>
            <person name="Ruckert C."/>
        </authorList>
    </citation>
    <scope>NUCLEOTIDE SEQUENCE</scope>
    <source>
        <strain evidence="2">CGMCC 1.12921</strain>
    </source>
</reference>
<name>A0A8J2Y4X1_9PROT</name>
<protein>
    <submittedName>
        <fullName evidence="2">Uncharacterized protein</fullName>
    </submittedName>
</protein>
<gene>
    <name evidence="2" type="ORF">GCM10011342_11450</name>
</gene>
<comment type="caution">
    <text evidence="2">The sequence shown here is derived from an EMBL/GenBank/DDBJ whole genome shotgun (WGS) entry which is preliminary data.</text>
</comment>
<dbReference type="AlphaFoldDB" id="A0A8J2Y4X1"/>
<sequence>MAEQTGFAAMAVVEVAILDRVGRGSALQQHIEHSKNGQKHPAPGSHVPNPVKCCHALHGKSDIISHLARQRLSACDAMLAGFASLGGTFCVIAIAPDATPQH</sequence>
<organism evidence="2 3">
    <name type="scientific">Aquisalinus flavus</name>
    <dbReference type="NCBI Taxonomy" id="1526572"/>
    <lineage>
        <taxon>Bacteria</taxon>
        <taxon>Pseudomonadati</taxon>
        <taxon>Pseudomonadota</taxon>
        <taxon>Alphaproteobacteria</taxon>
        <taxon>Parvularculales</taxon>
        <taxon>Parvularculaceae</taxon>
        <taxon>Aquisalinus</taxon>
    </lineage>
</organism>
<feature type="region of interest" description="Disordered" evidence="1">
    <location>
        <begin position="27"/>
        <end position="48"/>
    </location>
</feature>
<evidence type="ECO:0000313" key="3">
    <source>
        <dbReference type="Proteomes" id="UP000613582"/>
    </source>
</evidence>
<evidence type="ECO:0000256" key="1">
    <source>
        <dbReference type="SAM" id="MobiDB-lite"/>
    </source>
</evidence>
<keyword evidence="3" id="KW-1185">Reference proteome</keyword>
<reference evidence="2" key="2">
    <citation type="submission" date="2020-09" db="EMBL/GenBank/DDBJ databases">
        <authorList>
            <person name="Sun Q."/>
            <person name="Zhou Y."/>
        </authorList>
    </citation>
    <scope>NUCLEOTIDE SEQUENCE</scope>
    <source>
        <strain evidence="2">CGMCC 1.12921</strain>
    </source>
</reference>
<dbReference type="Proteomes" id="UP000613582">
    <property type="component" value="Unassembled WGS sequence"/>
</dbReference>
<accession>A0A8J2Y4X1</accession>